<sequence>MSAQPIDWSKVPHTELVSDSEDDAEVAEVKAGEKQQREEEVKAEHHRQKEAQKAEEVQKAEEAQRAEEA</sequence>
<dbReference type="HOGENOM" id="CLU_167039_1_0_1"/>
<accession>A0A0C3E4M8</accession>
<reference evidence="3" key="2">
    <citation type="submission" date="2015-01" db="EMBL/GenBank/DDBJ databases">
        <title>Evolutionary Origins and Diversification of the Mycorrhizal Mutualists.</title>
        <authorList>
            <consortium name="DOE Joint Genome Institute"/>
            <consortium name="Mycorrhizal Genomics Consortium"/>
            <person name="Kohler A."/>
            <person name="Kuo A."/>
            <person name="Nagy L.G."/>
            <person name="Floudas D."/>
            <person name="Copeland A."/>
            <person name="Barry K.W."/>
            <person name="Cichocki N."/>
            <person name="Veneault-Fourrey C."/>
            <person name="LaButti K."/>
            <person name="Lindquist E.A."/>
            <person name="Lipzen A."/>
            <person name="Lundell T."/>
            <person name="Morin E."/>
            <person name="Murat C."/>
            <person name="Riley R."/>
            <person name="Ohm R."/>
            <person name="Sun H."/>
            <person name="Tunlid A."/>
            <person name="Henrissat B."/>
            <person name="Grigoriev I.V."/>
            <person name="Hibbett D.S."/>
            <person name="Martin F."/>
        </authorList>
    </citation>
    <scope>NUCLEOTIDE SEQUENCE [LARGE SCALE GENOMIC DNA]</scope>
    <source>
        <strain evidence="3">Foug A</strain>
    </source>
</reference>
<name>A0A0C3E4M8_9AGAM</name>
<dbReference type="AlphaFoldDB" id="A0A0C3E4M8"/>
<evidence type="ECO:0000313" key="2">
    <source>
        <dbReference type="EMBL" id="KIM63414.1"/>
    </source>
</evidence>
<feature type="region of interest" description="Disordered" evidence="1">
    <location>
        <begin position="1"/>
        <end position="69"/>
    </location>
</feature>
<organism evidence="2 3">
    <name type="scientific">Scleroderma citrinum Foug A</name>
    <dbReference type="NCBI Taxonomy" id="1036808"/>
    <lineage>
        <taxon>Eukaryota</taxon>
        <taxon>Fungi</taxon>
        <taxon>Dikarya</taxon>
        <taxon>Basidiomycota</taxon>
        <taxon>Agaricomycotina</taxon>
        <taxon>Agaricomycetes</taxon>
        <taxon>Agaricomycetidae</taxon>
        <taxon>Boletales</taxon>
        <taxon>Sclerodermatineae</taxon>
        <taxon>Sclerodermataceae</taxon>
        <taxon>Scleroderma</taxon>
    </lineage>
</organism>
<reference evidence="2 3" key="1">
    <citation type="submission" date="2014-04" db="EMBL/GenBank/DDBJ databases">
        <authorList>
            <consortium name="DOE Joint Genome Institute"/>
            <person name="Kuo A."/>
            <person name="Kohler A."/>
            <person name="Nagy L.G."/>
            <person name="Floudas D."/>
            <person name="Copeland A."/>
            <person name="Barry K.W."/>
            <person name="Cichocki N."/>
            <person name="Veneault-Fourrey C."/>
            <person name="LaButti K."/>
            <person name="Lindquist E.A."/>
            <person name="Lipzen A."/>
            <person name="Lundell T."/>
            <person name="Morin E."/>
            <person name="Murat C."/>
            <person name="Sun H."/>
            <person name="Tunlid A."/>
            <person name="Henrissat B."/>
            <person name="Grigoriev I.V."/>
            <person name="Hibbett D.S."/>
            <person name="Martin F."/>
            <person name="Nordberg H.P."/>
            <person name="Cantor M.N."/>
            <person name="Hua S.X."/>
        </authorList>
    </citation>
    <scope>NUCLEOTIDE SEQUENCE [LARGE SCALE GENOMIC DNA]</scope>
    <source>
        <strain evidence="2 3">Foug A</strain>
    </source>
</reference>
<dbReference type="Proteomes" id="UP000053989">
    <property type="component" value="Unassembled WGS sequence"/>
</dbReference>
<feature type="compositionally biased region" description="Basic and acidic residues" evidence="1">
    <location>
        <begin position="27"/>
        <end position="69"/>
    </location>
</feature>
<dbReference type="InParanoid" id="A0A0C3E4M8"/>
<proteinExistence type="predicted"/>
<keyword evidence="3" id="KW-1185">Reference proteome</keyword>
<protein>
    <submittedName>
        <fullName evidence="2">Uncharacterized protein</fullName>
    </submittedName>
</protein>
<evidence type="ECO:0000256" key="1">
    <source>
        <dbReference type="SAM" id="MobiDB-lite"/>
    </source>
</evidence>
<gene>
    <name evidence="2" type="ORF">SCLCIDRAFT_24306</name>
</gene>
<dbReference type="EMBL" id="KN822035">
    <property type="protein sequence ID" value="KIM63414.1"/>
    <property type="molecule type" value="Genomic_DNA"/>
</dbReference>
<evidence type="ECO:0000313" key="3">
    <source>
        <dbReference type="Proteomes" id="UP000053989"/>
    </source>
</evidence>